<dbReference type="InterPro" id="IPR023346">
    <property type="entry name" value="Lysozyme-like_dom_sf"/>
</dbReference>
<feature type="domain" description="Glycosyl transferase family 51" evidence="12">
    <location>
        <begin position="53"/>
        <end position="211"/>
    </location>
</feature>
<evidence type="ECO:0000313" key="14">
    <source>
        <dbReference type="Proteomes" id="UP000199377"/>
    </source>
</evidence>
<dbReference type="EC" id="2.4.99.28" evidence="11"/>
<keyword evidence="9 11" id="KW-0472">Membrane</keyword>
<keyword evidence="6 11" id="KW-0133">Cell shape</keyword>
<dbReference type="GO" id="GO:0005886">
    <property type="term" value="C:plasma membrane"/>
    <property type="evidence" value="ECO:0007669"/>
    <property type="project" value="UniProtKB-SubCell"/>
</dbReference>
<feature type="transmembrane region" description="Helical" evidence="11">
    <location>
        <begin position="12"/>
        <end position="32"/>
    </location>
</feature>
<evidence type="ECO:0000256" key="2">
    <source>
        <dbReference type="ARBA" id="ARBA00022519"/>
    </source>
</evidence>
<keyword evidence="2 11" id="KW-0997">Cell inner membrane</keyword>
<evidence type="ECO:0000256" key="3">
    <source>
        <dbReference type="ARBA" id="ARBA00022676"/>
    </source>
</evidence>
<comment type="subcellular location">
    <subcellularLocation>
        <location evidence="11">Cell inner membrane</location>
        <topology evidence="11">Single-pass membrane protein</topology>
    </subcellularLocation>
</comment>
<dbReference type="STRING" id="1114924.SAMN05216258_10345"/>
<evidence type="ECO:0000256" key="4">
    <source>
        <dbReference type="ARBA" id="ARBA00022679"/>
    </source>
</evidence>
<proteinExistence type="inferred from homology"/>
<evidence type="ECO:0000256" key="1">
    <source>
        <dbReference type="ARBA" id="ARBA00022475"/>
    </source>
</evidence>
<evidence type="ECO:0000256" key="8">
    <source>
        <dbReference type="ARBA" id="ARBA00022989"/>
    </source>
</evidence>
<dbReference type="HAMAP" id="MF_00766">
    <property type="entry name" value="PGT_MtgA"/>
    <property type="match status" value="1"/>
</dbReference>
<dbReference type="Proteomes" id="UP000199377">
    <property type="component" value="Unassembled WGS sequence"/>
</dbReference>
<dbReference type="RefSeq" id="WP_092858856.1">
    <property type="nucleotide sequence ID" value="NZ_FOQH01000003.1"/>
</dbReference>
<dbReference type="GO" id="GO:0008955">
    <property type="term" value="F:peptidoglycan glycosyltransferase activity"/>
    <property type="evidence" value="ECO:0007669"/>
    <property type="project" value="UniProtKB-UniRule"/>
</dbReference>
<dbReference type="PANTHER" id="PTHR30400:SF0">
    <property type="entry name" value="BIOSYNTHETIC PEPTIDOGLYCAN TRANSGLYCOSYLASE"/>
    <property type="match status" value="1"/>
</dbReference>
<sequence length="231" mass="25171">MARKTTRRRGLLRRLFELVFLAAAVGVLWVGLYRVMIPPTTIYIEQERWRLGEVDRRPLDFDALPARVRLAFPAAEDARFCAHSGFDVEAIREALEANAEGSGLRGGSGISQQVAKNAFLWQGRSWIRKGLEAGFTVLVEAMWPKARILEVYLSVAEMGEGIFGLEAAAQRHFGVSAAQLTARQAALIAAALPDPKTRDPARPSGWLSRRAAQIENGAGTLEASGGGCVLD</sequence>
<dbReference type="GO" id="GO:0008360">
    <property type="term" value="P:regulation of cell shape"/>
    <property type="evidence" value="ECO:0007669"/>
    <property type="project" value="UniProtKB-KW"/>
</dbReference>
<name>A0A1I3DWR9_9RHOB</name>
<keyword evidence="14" id="KW-1185">Reference proteome</keyword>
<dbReference type="OrthoDB" id="9766909at2"/>
<dbReference type="AlphaFoldDB" id="A0A1I3DWR9"/>
<evidence type="ECO:0000256" key="6">
    <source>
        <dbReference type="ARBA" id="ARBA00022960"/>
    </source>
</evidence>
<reference evidence="13 14" key="1">
    <citation type="submission" date="2016-10" db="EMBL/GenBank/DDBJ databases">
        <authorList>
            <person name="de Groot N.N."/>
        </authorList>
    </citation>
    <scope>NUCLEOTIDE SEQUENCE [LARGE SCALE GENOMIC DNA]</scope>
    <source>
        <strain evidence="13 14">CGMCC 1.11030</strain>
    </source>
</reference>
<comment type="function">
    <text evidence="11">Peptidoglycan polymerase that catalyzes glycan chain elongation from lipid-linked precursors.</text>
</comment>
<keyword evidence="8 11" id="KW-1133">Transmembrane helix</keyword>
<keyword evidence="3 11" id="KW-0328">Glycosyltransferase</keyword>
<dbReference type="EMBL" id="FOQH01000003">
    <property type="protein sequence ID" value="SFH90901.1"/>
    <property type="molecule type" value="Genomic_DNA"/>
</dbReference>
<evidence type="ECO:0000256" key="7">
    <source>
        <dbReference type="ARBA" id="ARBA00022984"/>
    </source>
</evidence>
<dbReference type="GO" id="GO:0016763">
    <property type="term" value="F:pentosyltransferase activity"/>
    <property type="evidence" value="ECO:0007669"/>
    <property type="project" value="InterPro"/>
</dbReference>
<dbReference type="Gene3D" id="1.10.3810.10">
    <property type="entry name" value="Biosynthetic peptidoglycan transglycosylase-like"/>
    <property type="match status" value="1"/>
</dbReference>
<dbReference type="GO" id="GO:0009274">
    <property type="term" value="C:peptidoglycan-based cell wall"/>
    <property type="evidence" value="ECO:0007669"/>
    <property type="project" value="InterPro"/>
</dbReference>
<comment type="catalytic activity">
    <reaction evidence="11">
        <text>[GlcNAc-(1-&gt;4)-Mur2Ac(oyl-L-Ala-gamma-D-Glu-L-Lys-D-Ala-D-Ala)](n)-di-trans,octa-cis-undecaprenyl diphosphate + beta-D-GlcNAc-(1-&gt;4)-Mur2Ac(oyl-L-Ala-gamma-D-Glu-L-Lys-D-Ala-D-Ala)-di-trans,octa-cis-undecaprenyl diphosphate = [GlcNAc-(1-&gt;4)-Mur2Ac(oyl-L-Ala-gamma-D-Glu-L-Lys-D-Ala-D-Ala)](n+1)-di-trans,octa-cis-undecaprenyl diphosphate + di-trans,octa-cis-undecaprenyl diphosphate + H(+)</text>
        <dbReference type="Rhea" id="RHEA:23708"/>
        <dbReference type="Rhea" id="RHEA-COMP:9602"/>
        <dbReference type="Rhea" id="RHEA-COMP:9603"/>
        <dbReference type="ChEBI" id="CHEBI:15378"/>
        <dbReference type="ChEBI" id="CHEBI:58405"/>
        <dbReference type="ChEBI" id="CHEBI:60033"/>
        <dbReference type="ChEBI" id="CHEBI:78435"/>
        <dbReference type="EC" id="2.4.99.28"/>
    </reaction>
</comment>
<dbReference type="InterPro" id="IPR011812">
    <property type="entry name" value="Pep_trsgly"/>
</dbReference>
<dbReference type="SUPFAM" id="SSF53955">
    <property type="entry name" value="Lysozyme-like"/>
    <property type="match status" value="1"/>
</dbReference>
<dbReference type="InterPro" id="IPR036950">
    <property type="entry name" value="PBP_transglycosylase"/>
</dbReference>
<dbReference type="InterPro" id="IPR001264">
    <property type="entry name" value="Glyco_trans_51"/>
</dbReference>
<evidence type="ECO:0000313" key="13">
    <source>
        <dbReference type="EMBL" id="SFH90901.1"/>
    </source>
</evidence>
<keyword evidence="7 11" id="KW-0573">Peptidoglycan synthesis</keyword>
<evidence type="ECO:0000256" key="5">
    <source>
        <dbReference type="ARBA" id="ARBA00022692"/>
    </source>
</evidence>
<dbReference type="Pfam" id="PF00912">
    <property type="entry name" value="Transgly"/>
    <property type="match status" value="1"/>
</dbReference>
<accession>A0A1I3DWR9</accession>
<evidence type="ECO:0000259" key="12">
    <source>
        <dbReference type="Pfam" id="PF00912"/>
    </source>
</evidence>
<organism evidence="13 14">
    <name type="scientific">Albimonas pacifica</name>
    <dbReference type="NCBI Taxonomy" id="1114924"/>
    <lineage>
        <taxon>Bacteria</taxon>
        <taxon>Pseudomonadati</taxon>
        <taxon>Pseudomonadota</taxon>
        <taxon>Alphaproteobacteria</taxon>
        <taxon>Rhodobacterales</taxon>
        <taxon>Paracoccaceae</taxon>
        <taxon>Albimonas</taxon>
    </lineage>
</organism>
<keyword evidence="5 11" id="KW-0812">Transmembrane</keyword>
<dbReference type="GO" id="GO:0071555">
    <property type="term" value="P:cell wall organization"/>
    <property type="evidence" value="ECO:0007669"/>
    <property type="project" value="UniProtKB-KW"/>
</dbReference>
<comment type="similarity">
    <text evidence="11">Belongs to the glycosyltransferase 51 family.</text>
</comment>
<dbReference type="UniPathway" id="UPA00219"/>
<evidence type="ECO:0000256" key="9">
    <source>
        <dbReference type="ARBA" id="ARBA00023136"/>
    </source>
</evidence>
<evidence type="ECO:0000256" key="10">
    <source>
        <dbReference type="ARBA" id="ARBA00023316"/>
    </source>
</evidence>
<gene>
    <name evidence="11" type="primary">mtgA</name>
    <name evidence="13" type="ORF">SAMN05216258_10345</name>
</gene>
<keyword evidence="1 11" id="KW-1003">Cell membrane</keyword>
<dbReference type="GO" id="GO:0009252">
    <property type="term" value="P:peptidoglycan biosynthetic process"/>
    <property type="evidence" value="ECO:0007669"/>
    <property type="project" value="UniProtKB-UniRule"/>
</dbReference>
<protein>
    <recommendedName>
        <fullName evidence="11">Biosynthetic peptidoglycan transglycosylase</fullName>
        <ecNumber evidence="11">2.4.99.28</ecNumber>
    </recommendedName>
    <alternativeName>
        <fullName evidence="11">Glycan polymerase</fullName>
    </alternativeName>
    <alternativeName>
        <fullName evidence="11">Peptidoglycan glycosyltransferase MtgA</fullName>
        <shortName evidence="11">PGT</shortName>
    </alternativeName>
</protein>
<keyword evidence="4 11" id="KW-0808">Transferase</keyword>
<comment type="pathway">
    <text evidence="11">Cell wall biogenesis; peptidoglycan biosynthesis.</text>
</comment>
<dbReference type="NCBIfam" id="TIGR02070">
    <property type="entry name" value="mono_pep_trsgly"/>
    <property type="match status" value="1"/>
</dbReference>
<evidence type="ECO:0000256" key="11">
    <source>
        <dbReference type="HAMAP-Rule" id="MF_00766"/>
    </source>
</evidence>
<dbReference type="PANTHER" id="PTHR30400">
    <property type="entry name" value="MONOFUNCTIONAL BIOSYNTHETIC PEPTIDOGLYCAN TRANSGLYCOSYLASE"/>
    <property type="match status" value="1"/>
</dbReference>
<keyword evidence="10 11" id="KW-0961">Cell wall biogenesis/degradation</keyword>